<organism evidence="1 2">
    <name type="scientific">Vanilla planifolia</name>
    <name type="common">Vanilla</name>
    <dbReference type="NCBI Taxonomy" id="51239"/>
    <lineage>
        <taxon>Eukaryota</taxon>
        <taxon>Viridiplantae</taxon>
        <taxon>Streptophyta</taxon>
        <taxon>Embryophyta</taxon>
        <taxon>Tracheophyta</taxon>
        <taxon>Spermatophyta</taxon>
        <taxon>Magnoliopsida</taxon>
        <taxon>Liliopsida</taxon>
        <taxon>Asparagales</taxon>
        <taxon>Orchidaceae</taxon>
        <taxon>Vanilloideae</taxon>
        <taxon>Vanilleae</taxon>
        <taxon>Vanilla</taxon>
    </lineage>
</organism>
<accession>A0A835Q967</accession>
<gene>
    <name evidence="1" type="ORF">HPP92_019241</name>
</gene>
<sequence>MSVLQPVEVERMQVEVEAADLDNFKSAVVRGGATGRGGQARFIRSLKQDAPHSTDVIIVTYLSNCTIRDLQAVQVKVIKK</sequence>
<comment type="caution">
    <text evidence="1">The sequence shown here is derived from an EMBL/GenBank/DDBJ whole genome shotgun (WGS) entry which is preliminary data.</text>
</comment>
<dbReference type="Proteomes" id="UP000639772">
    <property type="component" value="Chromosome 10"/>
</dbReference>
<evidence type="ECO:0000313" key="2">
    <source>
        <dbReference type="Proteomes" id="UP000639772"/>
    </source>
</evidence>
<reference evidence="1 2" key="1">
    <citation type="journal article" date="2020" name="Nat. Food">
        <title>A phased Vanilla planifolia genome enables genetic improvement of flavour and production.</title>
        <authorList>
            <person name="Hasing T."/>
            <person name="Tang H."/>
            <person name="Brym M."/>
            <person name="Khazi F."/>
            <person name="Huang T."/>
            <person name="Chambers A.H."/>
        </authorList>
    </citation>
    <scope>NUCLEOTIDE SEQUENCE [LARGE SCALE GENOMIC DNA]</scope>
    <source>
        <tissue evidence="1">Leaf</tissue>
    </source>
</reference>
<dbReference type="AlphaFoldDB" id="A0A835Q967"/>
<evidence type="ECO:0000313" key="1">
    <source>
        <dbReference type="EMBL" id="KAG0465077.1"/>
    </source>
</evidence>
<name>A0A835Q967_VANPL</name>
<protein>
    <submittedName>
        <fullName evidence="1">Uncharacterized protein</fullName>
    </submittedName>
</protein>
<dbReference type="EMBL" id="JADCNM010000010">
    <property type="protein sequence ID" value="KAG0465077.1"/>
    <property type="molecule type" value="Genomic_DNA"/>
</dbReference>
<proteinExistence type="predicted"/>